<dbReference type="InterPro" id="IPR014883">
    <property type="entry name" value="VRR_NUC"/>
</dbReference>
<sequence length="274" mass="31722">MSLRNYFLIEYDVRRGTKSEIDIQSDERPIYSSNNLGMNENIAHGYYENVLDKHVENLYHKQDDRVRRAILKSDIPNQTIDSLENEIRDSLDCTDPLSAVSEPGTPDLFICDKSEPGDYQFVEVKGPNEKFTKHQKIWIPKFDFLPVKVAYVYDNRGLWQKHCKIDFSEKYSNAISQPDSVADGERQEMSSREIADILSTVETGDRIRFNKRKRFLEVTDTEASMNSYSKKVTGVKLIGTQNTEYVLSKNGDWFTNGGYRRSLNWVERQSMGNS</sequence>
<gene>
    <name evidence="5" type="ORF">AUR65_015995</name>
</gene>
<dbReference type="InterPro" id="IPR011856">
    <property type="entry name" value="tRNA_endonuc-like_dom_sf"/>
</dbReference>
<feature type="domain" description="VRR-NUC" evidence="4">
    <location>
        <begin position="102"/>
        <end position="150"/>
    </location>
</feature>
<reference evidence="5" key="1">
    <citation type="submission" date="2017-08" db="EMBL/GenBank/DDBJ databases">
        <title>Haloferax marisrubri sp. nov., isolated from the Discovery deep brine-seawater interface in the Red Sea.</title>
        <authorList>
            <person name="Zhang G."/>
            <person name="Stingl U."/>
        </authorList>
    </citation>
    <scope>NUCLEOTIDE SEQUENCE [LARGE SCALE GENOMIC DNA]</scope>
    <source>
        <strain evidence="5">SB3</strain>
    </source>
</reference>
<evidence type="ECO:0000256" key="3">
    <source>
        <dbReference type="ARBA" id="ARBA00022801"/>
    </source>
</evidence>
<evidence type="ECO:0000313" key="6">
    <source>
        <dbReference type="Proteomes" id="UP000053621"/>
    </source>
</evidence>
<dbReference type="GO" id="GO:0016788">
    <property type="term" value="F:hydrolase activity, acting on ester bonds"/>
    <property type="evidence" value="ECO:0007669"/>
    <property type="project" value="InterPro"/>
</dbReference>
<keyword evidence="6" id="KW-1185">Reference proteome</keyword>
<evidence type="ECO:0000256" key="2">
    <source>
        <dbReference type="ARBA" id="ARBA00022722"/>
    </source>
</evidence>
<comment type="cofactor">
    <cofactor evidence="1">
        <name>Mg(2+)</name>
        <dbReference type="ChEBI" id="CHEBI:18420"/>
    </cofactor>
</comment>
<dbReference type="GO" id="GO:0004518">
    <property type="term" value="F:nuclease activity"/>
    <property type="evidence" value="ECO:0007669"/>
    <property type="project" value="UniProtKB-KW"/>
</dbReference>
<keyword evidence="2" id="KW-0540">Nuclease</keyword>
<evidence type="ECO:0000313" key="5">
    <source>
        <dbReference type="EMBL" id="POG54167.1"/>
    </source>
</evidence>
<proteinExistence type="predicted"/>
<accession>A0A2P4NM05</accession>
<comment type="caution">
    <text evidence="5">The sequence shown here is derived from an EMBL/GenBank/DDBJ whole genome shotgun (WGS) entry which is preliminary data.</text>
</comment>
<dbReference type="Gene3D" id="3.40.1350.10">
    <property type="match status" value="1"/>
</dbReference>
<evidence type="ECO:0000256" key="1">
    <source>
        <dbReference type="ARBA" id="ARBA00001946"/>
    </source>
</evidence>
<dbReference type="GO" id="GO:0003676">
    <property type="term" value="F:nucleic acid binding"/>
    <property type="evidence" value="ECO:0007669"/>
    <property type="project" value="InterPro"/>
</dbReference>
<dbReference type="Pfam" id="PF08774">
    <property type="entry name" value="VRR_NUC"/>
    <property type="match status" value="1"/>
</dbReference>
<organism evidence="5 6">
    <name type="scientific">Haloferax marisrubri</name>
    <dbReference type="NCBI Taxonomy" id="1544719"/>
    <lineage>
        <taxon>Archaea</taxon>
        <taxon>Methanobacteriati</taxon>
        <taxon>Methanobacteriota</taxon>
        <taxon>Stenosarchaea group</taxon>
        <taxon>Halobacteria</taxon>
        <taxon>Halobacteriales</taxon>
        <taxon>Haloferacaceae</taxon>
        <taxon>Haloferax</taxon>
    </lineage>
</organism>
<dbReference type="EMBL" id="LOPW02000018">
    <property type="protein sequence ID" value="POG54167.1"/>
    <property type="molecule type" value="Genomic_DNA"/>
</dbReference>
<evidence type="ECO:0000259" key="4">
    <source>
        <dbReference type="Pfam" id="PF08774"/>
    </source>
</evidence>
<name>A0A2P4NM05_9EURY</name>
<dbReference type="AlphaFoldDB" id="A0A2P4NM05"/>
<protein>
    <submittedName>
        <fullName evidence="5">VRR-NUC domain-containing protein</fullName>
    </submittedName>
</protein>
<keyword evidence="3" id="KW-0378">Hydrolase</keyword>
<dbReference type="Proteomes" id="UP000053621">
    <property type="component" value="Unassembled WGS sequence"/>
</dbReference>